<organism evidence="1 2">
    <name type="scientific">Brevibacillus invocatus</name>
    <dbReference type="NCBI Taxonomy" id="173959"/>
    <lineage>
        <taxon>Bacteria</taxon>
        <taxon>Bacillati</taxon>
        <taxon>Bacillota</taxon>
        <taxon>Bacilli</taxon>
        <taxon>Bacillales</taxon>
        <taxon>Paenibacillaceae</taxon>
        <taxon>Brevibacillus</taxon>
    </lineage>
</organism>
<comment type="caution">
    <text evidence="1">The sequence shown here is derived from an EMBL/GenBank/DDBJ whole genome shotgun (WGS) entry which is preliminary data.</text>
</comment>
<reference evidence="1 2" key="1">
    <citation type="submission" date="2018-10" db="EMBL/GenBank/DDBJ databases">
        <title>Phylogenomics of Brevibacillus.</title>
        <authorList>
            <person name="Dunlap C."/>
        </authorList>
    </citation>
    <scope>NUCLEOTIDE SEQUENCE [LARGE SCALE GENOMIC DNA]</scope>
    <source>
        <strain evidence="1 2">JCM 12215</strain>
    </source>
</reference>
<evidence type="ECO:0000313" key="1">
    <source>
        <dbReference type="EMBL" id="RNB76124.1"/>
    </source>
</evidence>
<dbReference type="EMBL" id="RHHR01000008">
    <property type="protein sequence ID" value="RNB76124.1"/>
    <property type="molecule type" value="Genomic_DNA"/>
</dbReference>
<evidence type="ECO:0000313" key="2">
    <source>
        <dbReference type="Proteomes" id="UP000282028"/>
    </source>
</evidence>
<gene>
    <name evidence="1" type="ORF">EDM52_04205</name>
</gene>
<accession>A0A3M8CKA0</accession>
<dbReference type="AlphaFoldDB" id="A0A3M8CKA0"/>
<dbReference type="RefSeq" id="WP_122907770.1">
    <property type="nucleotide sequence ID" value="NZ_CBCSBE010000002.1"/>
</dbReference>
<proteinExistence type="predicted"/>
<dbReference type="Proteomes" id="UP000282028">
    <property type="component" value="Unassembled WGS sequence"/>
</dbReference>
<keyword evidence="2" id="KW-1185">Reference proteome</keyword>
<sequence length="153" mass="17175">MEMKVLILQSDDKTLQTLYEQYASCSVAAADRDLPFASKVDSLEKLHAFAQQIEVRIHQLFQSGSVEPACYSAAQWDDIQEPALKSSLLNGLYGPHELKELMDKHEAAIPSELESLFQSLVRNEASEHFILIWNTGELEAGAILSINRIRSDQ</sequence>
<protein>
    <submittedName>
        <fullName evidence="1">Uncharacterized protein</fullName>
    </submittedName>
</protein>
<name>A0A3M8CKA0_9BACL</name>